<dbReference type="SUPFAM" id="SSF52309">
    <property type="entry name" value="N-(deoxy)ribosyltransferase-like"/>
    <property type="match status" value="1"/>
</dbReference>
<evidence type="ECO:0000259" key="1">
    <source>
        <dbReference type="Pfam" id="PF24963"/>
    </source>
</evidence>
<name>A0A450WD85_9GAMM</name>
<dbReference type="InterPro" id="IPR056670">
    <property type="entry name" value="DUF7768"/>
</dbReference>
<evidence type="ECO:0000313" key="2">
    <source>
        <dbReference type="EMBL" id="VFK14965.1"/>
    </source>
</evidence>
<dbReference type="EMBL" id="CAADFN010000012">
    <property type="protein sequence ID" value="VFK14965.1"/>
    <property type="molecule type" value="Genomic_DNA"/>
</dbReference>
<gene>
    <name evidence="2" type="ORF">BECKLFY1418C_GA0070996_101211</name>
</gene>
<dbReference type="Pfam" id="PF24963">
    <property type="entry name" value="DUF7768"/>
    <property type="match status" value="1"/>
</dbReference>
<dbReference type="Gene3D" id="3.40.50.10400">
    <property type="entry name" value="Hypothetical protein PA1492"/>
    <property type="match status" value="1"/>
</dbReference>
<proteinExistence type="predicted"/>
<sequence length="129" mass="14168">MKRVFICSPYAGNTIENEALAKRLCRMAVAQGHAPFAPHLLFTRFLDDGDPSARETGLACGMAFLEACDEVWVYAGLGVSEGMKTEVARARELALPIVVMLDLKADPCDRQSNVTTCREDTGRMRKSKS</sequence>
<feature type="domain" description="DUF7768" evidence="1">
    <location>
        <begin position="2"/>
        <end position="98"/>
    </location>
</feature>
<accession>A0A450WD85</accession>
<organism evidence="2">
    <name type="scientific">Candidatus Kentrum sp. LFY</name>
    <dbReference type="NCBI Taxonomy" id="2126342"/>
    <lineage>
        <taxon>Bacteria</taxon>
        <taxon>Pseudomonadati</taxon>
        <taxon>Pseudomonadota</taxon>
        <taxon>Gammaproteobacteria</taxon>
        <taxon>Candidatus Kentrum</taxon>
    </lineage>
</organism>
<reference evidence="2" key="1">
    <citation type="submission" date="2019-02" db="EMBL/GenBank/DDBJ databases">
        <authorList>
            <person name="Gruber-Vodicka R. H."/>
            <person name="Seah K. B. B."/>
        </authorList>
    </citation>
    <scope>NUCLEOTIDE SEQUENCE</scope>
    <source>
        <strain evidence="2">BECK_BY7</strain>
    </source>
</reference>
<dbReference type="AlphaFoldDB" id="A0A450WD85"/>
<protein>
    <recommendedName>
        <fullName evidence="1">DUF7768 domain-containing protein</fullName>
    </recommendedName>
</protein>